<dbReference type="InterPro" id="IPR038883">
    <property type="entry name" value="AN11006-like"/>
</dbReference>
<evidence type="ECO:0000313" key="3">
    <source>
        <dbReference type="Proteomes" id="UP000800035"/>
    </source>
</evidence>
<dbReference type="Proteomes" id="UP000800035">
    <property type="component" value="Unassembled WGS sequence"/>
</dbReference>
<name>A0A6A5TP67_9PLEO</name>
<dbReference type="EMBL" id="ML977000">
    <property type="protein sequence ID" value="KAF1954218.1"/>
    <property type="molecule type" value="Genomic_DNA"/>
</dbReference>
<organism evidence="2 3">
    <name type="scientific">Byssothecium circinans</name>
    <dbReference type="NCBI Taxonomy" id="147558"/>
    <lineage>
        <taxon>Eukaryota</taxon>
        <taxon>Fungi</taxon>
        <taxon>Dikarya</taxon>
        <taxon>Ascomycota</taxon>
        <taxon>Pezizomycotina</taxon>
        <taxon>Dothideomycetes</taxon>
        <taxon>Pleosporomycetidae</taxon>
        <taxon>Pleosporales</taxon>
        <taxon>Massarineae</taxon>
        <taxon>Massarinaceae</taxon>
        <taxon>Byssothecium</taxon>
    </lineage>
</organism>
<protein>
    <submittedName>
        <fullName evidence="2">Uncharacterized protein</fullName>
    </submittedName>
</protein>
<proteinExistence type="predicted"/>
<dbReference type="PANTHER" id="PTHR42085:SF1">
    <property type="entry name" value="F-BOX DOMAIN-CONTAINING PROTEIN"/>
    <property type="match status" value="1"/>
</dbReference>
<dbReference type="OrthoDB" id="3800967at2759"/>
<dbReference type="AlphaFoldDB" id="A0A6A5TP67"/>
<reference evidence="2" key="1">
    <citation type="journal article" date="2020" name="Stud. Mycol.">
        <title>101 Dothideomycetes genomes: a test case for predicting lifestyles and emergence of pathogens.</title>
        <authorList>
            <person name="Haridas S."/>
            <person name="Albert R."/>
            <person name="Binder M."/>
            <person name="Bloem J."/>
            <person name="Labutti K."/>
            <person name="Salamov A."/>
            <person name="Andreopoulos B."/>
            <person name="Baker S."/>
            <person name="Barry K."/>
            <person name="Bills G."/>
            <person name="Bluhm B."/>
            <person name="Cannon C."/>
            <person name="Castanera R."/>
            <person name="Culley D."/>
            <person name="Daum C."/>
            <person name="Ezra D."/>
            <person name="Gonzalez J."/>
            <person name="Henrissat B."/>
            <person name="Kuo A."/>
            <person name="Liang C."/>
            <person name="Lipzen A."/>
            <person name="Lutzoni F."/>
            <person name="Magnuson J."/>
            <person name="Mondo S."/>
            <person name="Nolan M."/>
            <person name="Ohm R."/>
            <person name="Pangilinan J."/>
            <person name="Park H.-J."/>
            <person name="Ramirez L."/>
            <person name="Alfaro M."/>
            <person name="Sun H."/>
            <person name="Tritt A."/>
            <person name="Yoshinaga Y."/>
            <person name="Zwiers L.-H."/>
            <person name="Turgeon B."/>
            <person name="Goodwin S."/>
            <person name="Spatafora J."/>
            <person name="Crous P."/>
            <person name="Grigoriev I."/>
        </authorList>
    </citation>
    <scope>NUCLEOTIDE SEQUENCE</scope>
    <source>
        <strain evidence="2">CBS 675.92</strain>
    </source>
</reference>
<evidence type="ECO:0000313" key="2">
    <source>
        <dbReference type="EMBL" id="KAF1954218.1"/>
    </source>
</evidence>
<sequence>MASPRKHARERALTSGITATSSTTQHDTTPPYNKNPKLFHPFKPGITVKSAEAVPSAAHLMDFHFWTHLMGLPLELREWIYEYIILNQFVDHSFFDERLVRHTNCRVYAEDRHSTTIDALPLPILPDICCVDRQIFQESLPVFIRQCSFILDGRGPTHAFFQLLDLVPGDRAFSSIRDLRIAMTSQDTLMPGIPGVLHLLMLSAPSLQRLELDFPAAILPAKSQSGWQILSEDAILKYFNFAFLERCTNLKELWVHMGANIEVIGKRYPEQFKNAQELLVDLVYAGLALSGSTARFRVVFGVHQTKTKPEFIDEDDCSCAWWDFGPNVVVR</sequence>
<accession>A0A6A5TP67</accession>
<feature type="compositionally biased region" description="Low complexity" evidence="1">
    <location>
        <begin position="18"/>
        <end position="29"/>
    </location>
</feature>
<gene>
    <name evidence="2" type="ORF">CC80DRAFT_537058</name>
</gene>
<evidence type="ECO:0000256" key="1">
    <source>
        <dbReference type="SAM" id="MobiDB-lite"/>
    </source>
</evidence>
<dbReference type="PANTHER" id="PTHR42085">
    <property type="entry name" value="F-BOX DOMAIN-CONTAINING PROTEIN"/>
    <property type="match status" value="1"/>
</dbReference>
<feature type="region of interest" description="Disordered" evidence="1">
    <location>
        <begin position="1"/>
        <end position="34"/>
    </location>
</feature>
<keyword evidence="3" id="KW-1185">Reference proteome</keyword>